<protein>
    <submittedName>
        <fullName evidence="2">1055_t:CDS:1</fullName>
    </submittedName>
</protein>
<dbReference type="EMBL" id="CAJVPZ010014437">
    <property type="protein sequence ID" value="CAG8657567.1"/>
    <property type="molecule type" value="Genomic_DNA"/>
</dbReference>
<gene>
    <name evidence="2" type="ORF">RFULGI_LOCUS8716</name>
</gene>
<accession>A0A9N9DYB3</accession>
<proteinExistence type="predicted"/>
<evidence type="ECO:0000256" key="1">
    <source>
        <dbReference type="SAM" id="MobiDB-lite"/>
    </source>
</evidence>
<feature type="compositionally biased region" description="Basic and acidic residues" evidence="1">
    <location>
        <begin position="126"/>
        <end position="135"/>
    </location>
</feature>
<sequence>TIKLFEHLDNQPINNLPDNTVHDLIFGFQYLANPPRSEGEDLMNLGEESDKDTVTEVLNNDSTFKSFENNMAKNPSNQARALNNLADQDIEKAFTANQVTDARKLHVIISYLKGPVAKVVEEGEESEKNSESSKDEFEEEELDDYMFNFLTFSKNKNDQYRMVKNLENSLDSKFNNLCELYKELETYLNNFNYLITCPSIINSSSSCSKIYTNQLIETYEVITDLLEFYFEDSNRECTSRSFNIGEISISN</sequence>
<evidence type="ECO:0000313" key="2">
    <source>
        <dbReference type="EMBL" id="CAG8657567.1"/>
    </source>
</evidence>
<dbReference type="Proteomes" id="UP000789396">
    <property type="component" value="Unassembled WGS sequence"/>
</dbReference>
<name>A0A9N9DYB3_9GLOM</name>
<feature type="non-terminal residue" evidence="2">
    <location>
        <position position="1"/>
    </location>
</feature>
<evidence type="ECO:0000313" key="3">
    <source>
        <dbReference type="Proteomes" id="UP000789396"/>
    </source>
</evidence>
<comment type="caution">
    <text evidence="2">The sequence shown here is derived from an EMBL/GenBank/DDBJ whole genome shotgun (WGS) entry which is preliminary data.</text>
</comment>
<feature type="non-terminal residue" evidence="2">
    <location>
        <position position="251"/>
    </location>
</feature>
<keyword evidence="3" id="KW-1185">Reference proteome</keyword>
<reference evidence="2" key="1">
    <citation type="submission" date="2021-06" db="EMBL/GenBank/DDBJ databases">
        <authorList>
            <person name="Kallberg Y."/>
            <person name="Tangrot J."/>
            <person name="Rosling A."/>
        </authorList>
    </citation>
    <scope>NUCLEOTIDE SEQUENCE</scope>
    <source>
        <strain evidence="2">IN212</strain>
    </source>
</reference>
<organism evidence="2 3">
    <name type="scientific">Racocetra fulgida</name>
    <dbReference type="NCBI Taxonomy" id="60492"/>
    <lineage>
        <taxon>Eukaryota</taxon>
        <taxon>Fungi</taxon>
        <taxon>Fungi incertae sedis</taxon>
        <taxon>Mucoromycota</taxon>
        <taxon>Glomeromycotina</taxon>
        <taxon>Glomeromycetes</taxon>
        <taxon>Diversisporales</taxon>
        <taxon>Gigasporaceae</taxon>
        <taxon>Racocetra</taxon>
    </lineage>
</organism>
<feature type="region of interest" description="Disordered" evidence="1">
    <location>
        <begin position="121"/>
        <end position="140"/>
    </location>
</feature>
<dbReference type="AlphaFoldDB" id="A0A9N9DYB3"/>